<dbReference type="PANTHER" id="PTHR30097">
    <property type="entry name" value="CATION EFFLUX SYSTEM PROTEIN CUSB"/>
    <property type="match status" value="1"/>
</dbReference>
<name>A0A2S9XDE1_9BACT</name>
<evidence type="ECO:0000256" key="2">
    <source>
        <dbReference type="SAM" id="SignalP"/>
    </source>
</evidence>
<dbReference type="EMBL" id="PVNK01000263">
    <property type="protein sequence ID" value="PRP90884.1"/>
    <property type="molecule type" value="Genomic_DNA"/>
</dbReference>
<dbReference type="SUPFAM" id="SSF51230">
    <property type="entry name" value="Single hybrid motif"/>
    <property type="match status" value="1"/>
</dbReference>
<feature type="signal peptide" evidence="2">
    <location>
        <begin position="1"/>
        <end position="25"/>
    </location>
</feature>
<dbReference type="AlphaFoldDB" id="A0A2S9XDE1"/>
<comment type="caution">
    <text evidence="3">The sequence shown here is derived from an EMBL/GenBank/DDBJ whole genome shotgun (WGS) entry which is preliminary data.</text>
</comment>
<reference evidence="3 4" key="1">
    <citation type="submission" date="2018-03" db="EMBL/GenBank/DDBJ databases">
        <title>Draft Genome Sequences of the Obligatory Marine Myxobacteria Enhygromyxa salina SWB005.</title>
        <authorList>
            <person name="Poehlein A."/>
            <person name="Moghaddam J.A."/>
            <person name="Harms H."/>
            <person name="Alanjari M."/>
            <person name="Koenig G.M."/>
            <person name="Daniel R."/>
            <person name="Schaeberle T.F."/>
        </authorList>
    </citation>
    <scope>NUCLEOTIDE SEQUENCE [LARGE SCALE GENOMIC DNA]</scope>
    <source>
        <strain evidence="3 4">SWB005</strain>
    </source>
</reference>
<dbReference type="GO" id="GO:0015679">
    <property type="term" value="P:plasma membrane copper ion transport"/>
    <property type="evidence" value="ECO:0007669"/>
    <property type="project" value="TreeGrafter"/>
</dbReference>
<dbReference type="PROSITE" id="PS51257">
    <property type="entry name" value="PROKAR_LIPOPROTEIN"/>
    <property type="match status" value="1"/>
</dbReference>
<proteinExistence type="predicted"/>
<dbReference type="OrthoDB" id="9806939at2"/>
<dbReference type="Gene3D" id="2.40.50.100">
    <property type="match status" value="1"/>
</dbReference>
<dbReference type="RefSeq" id="WP_106395148.1">
    <property type="nucleotide sequence ID" value="NZ_PVNK01000263.1"/>
</dbReference>
<dbReference type="GO" id="GO:0030313">
    <property type="term" value="C:cell envelope"/>
    <property type="evidence" value="ECO:0007669"/>
    <property type="project" value="TreeGrafter"/>
</dbReference>
<keyword evidence="4" id="KW-1185">Reference proteome</keyword>
<dbReference type="InterPro" id="IPR051909">
    <property type="entry name" value="MFP_Cation_Efflux"/>
</dbReference>
<sequence length="378" mass="39012">MSGAHNRPAPVVVGLVALALGLACAEPAGGDGSDAPLDDGPLEHEQVTTWVTVEQPQDASLVELPARIVASADSRARLDAPLRGTVVAVSVRVGDRVEIGDPIVELRIPAVLEAAAILAGTSKQIGSHKARRERLEELRAAGLVGADEVFSVDSGIGRLSAERRVALATLAAVGLDASQRGEVLSRGTVILTAPVAGVVAKLEAIPGDVIEPSESLAHILGRGPARIEVAFSGELPELASATLEFEGLDGSHFVLAEAPVATAVEPGLGRQLAWYETAEPLALADGVRGRVLLRSNDSKLLEVPRAALRLDGGRAWVGRQPKGGGPPKMIEVEVLRSVGSSALIRSEALAPGDRVAADAGTVLLLKRDALELGEGQAQ</sequence>
<dbReference type="InterPro" id="IPR011053">
    <property type="entry name" value="Single_hybrid_motif"/>
</dbReference>
<dbReference type="Proteomes" id="UP000237968">
    <property type="component" value="Unassembled WGS sequence"/>
</dbReference>
<keyword evidence="1" id="KW-0813">Transport</keyword>
<protein>
    <submittedName>
        <fullName evidence="3">Uncharacterized protein</fullName>
    </submittedName>
</protein>
<feature type="chain" id="PRO_5015438689" evidence="2">
    <location>
        <begin position="26"/>
        <end position="378"/>
    </location>
</feature>
<keyword evidence="2" id="KW-0732">Signal</keyword>
<gene>
    <name evidence="3" type="ORF">ENSA5_59590</name>
</gene>
<organism evidence="3 4">
    <name type="scientific">Enhygromyxa salina</name>
    <dbReference type="NCBI Taxonomy" id="215803"/>
    <lineage>
        <taxon>Bacteria</taxon>
        <taxon>Pseudomonadati</taxon>
        <taxon>Myxococcota</taxon>
        <taxon>Polyangia</taxon>
        <taxon>Nannocystales</taxon>
        <taxon>Nannocystaceae</taxon>
        <taxon>Enhygromyxa</taxon>
    </lineage>
</organism>
<evidence type="ECO:0000256" key="1">
    <source>
        <dbReference type="ARBA" id="ARBA00022448"/>
    </source>
</evidence>
<evidence type="ECO:0000313" key="4">
    <source>
        <dbReference type="Proteomes" id="UP000237968"/>
    </source>
</evidence>
<dbReference type="PANTHER" id="PTHR30097:SF4">
    <property type="entry name" value="SLR6042 PROTEIN"/>
    <property type="match status" value="1"/>
</dbReference>
<accession>A0A2S9XDE1</accession>
<dbReference type="GO" id="GO:0060003">
    <property type="term" value="P:copper ion export"/>
    <property type="evidence" value="ECO:0007669"/>
    <property type="project" value="TreeGrafter"/>
</dbReference>
<evidence type="ECO:0000313" key="3">
    <source>
        <dbReference type="EMBL" id="PRP90884.1"/>
    </source>
</evidence>